<dbReference type="OrthoDB" id="809632at2759"/>
<dbReference type="Pfam" id="PF00107">
    <property type="entry name" value="ADH_zinc_N"/>
    <property type="match status" value="1"/>
</dbReference>
<dbReference type="PANTHER" id="PTHR43205">
    <property type="entry name" value="PROSTAGLANDIN REDUCTASE"/>
    <property type="match status" value="1"/>
</dbReference>
<sequence>MEVINRYVTVETQINGEPKESNFEIKSTPLVLSAEPGSNDVVLKNLYVSIDPYQINRLKAYTLTQKTSGYATAITPGQATCWLFYFYFYSVIDAYGVAKVVASENPEFEKDDLVVGMITWGEYSVLKGQYMLRKLDPMGFPLSYHVGIFAFSGLTAYAGFFEVCKPKKGEKVFVSAASGSVGHLVGQYAKQFGCYVVGCAGSKEKVALLKDKLGFDDAFNYKDEPDLKSALEKYFPEGIDIYFDNVGAEMLEAAVSNMNTFGRIAACGVISEYTDSGKRAAPNMLEIVYKRITIRGFLTADFMNLYPDFLSATVDHLRTGTLHTLEDISTGLESIPQAFVGLFHGGNVGKKIVKLADE</sequence>
<dbReference type="InterPro" id="IPR013149">
    <property type="entry name" value="ADH-like_C"/>
</dbReference>
<dbReference type="AlphaFoldDB" id="A0A2P5AS25"/>
<dbReference type="InterPro" id="IPR011032">
    <property type="entry name" value="GroES-like_sf"/>
</dbReference>
<evidence type="ECO:0000313" key="3">
    <source>
        <dbReference type="EMBL" id="PON39337.1"/>
    </source>
</evidence>
<organism evidence="3 4">
    <name type="scientific">Parasponia andersonii</name>
    <name type="common">Sponia andersonii</name>
    <dbReference type="NCBI Taxonomy" id="3476"/>
    <lineage>
        <taxon>Eukaryota</taxon>
        <taxon>Viridiplantae</taxon>
        <taxon>Streptophyta</taxon>
        <taxon>Embryophyta</taxon>
        <taxon>Tracheophyta</taxon>
        <taxon>Spermatophyta</taxon>
        <taxon>Magnoliopsida</taxon>
        <taxon>eudicotyledons</taxon>
        <taxon>Gunneridae</taxon>
        <taxon>Pentapetalae</taxon>
        <taxon>rosids</taxon>
        <taxon>fabids</taxon>
        <taxon>Rosales</taxon>
        <taxon>Cannabaceae</taxon>
        <taxon>Parasponia</taxon>
    </lineage>
</organism>
<protein>
    <submittedName>
        <fullName evidence="3">Alcohol dehydrogenase superfamily, zinc-type</fullName>
    </submittedName>
</protein>
<dbReference type="InterPro" id="IPR020843">
    <property type="entry name" value="ER"/>
</dbReference>
<dbReference type="SUPFAM" id="SSF50129">
    <property type="entry name" value="GroES-like"/>
    <property type="match status" value="1"/>
</dbReference>
<evidence type="ECO:0000256" key="1">
    <source>
        <dbReference type="ARBA" id="ARBA00023002"/>
    </source>
</evidence>
<dbReference type="EMBL" id="JXTB01000469">
    <property type="protein sequence ID" value="PON39337.1"/>
    <property type="molecule type" value="Genomic_DNA"/>
</dbReference>
<evidence type="ECO:0000259" key="2">
    <source>
        <dbReference type="SMART" id="SM00829"/>
    </source>
</evidence>
<proteinExistence type="predicted"/>
<dbReference type="Gene3D" id="3.90.180.10">
    <property type="entry name" value="Medium-chain alcohol dehydrogenases, catalytic domain"/>
    <property type="match status" value="1"/>
</dbReference>
<dbReference type="InterPro" id="IPR036291">
    <property type="entry name" value="NAD(P)-bd_dom_sf"/>
</dbReference>
<gene>
    <name evidence="3" type="ORF">PanWU01x14_305910</name>
</gene>
<name>A0A2P5AS25_PARAD</name>
<dbReference type="InterPro" id="IPR045010">
    <property type="entry name" value="MDR_fam"/>
</dbReference>
<dbReference type="Gene3D" id="3.40.50.720">
    <property type="entry name" value="NAD(P)-binding Rossmann-like Domain"/>
    <property type="match status" value="1"/>
</dbReference>
<comment type="caution">
    <text evidence="3">The sequence shown here is derived from an EMBL/GenBank/DDBJ whole genome shotgun (WGS) entry which is preliminary data.</text>
</comment>
<evidence type="ECO:0000313" key="4">
    <source>
        <dbReference type="Proteomes" id="UP000237105"/>
    </source>
</evidence>
<dbReference type="Proteomes" id="UP000237105">
    <property type="component" value="Unassembled WGS sequence"/>
</dbReference>
<dbReference type="PANTHER" id="PTHR43205:SF12">
    <property type="entry name" value="OS06G0602900 PROTEIN"/>
    <property type="match status" value="1"/>
</dbReference>
<dbReference type="FunFam" id="3.40.50.720:FF:000121">
    <property type="entry name" value="Prostaglandin reductase 2"/>
    <property type="match status" value="1"/>
</dbReference>
<dbReference type="GO" id="GO:0016628">
    <property type="term" value="F:oxidoreductase activity, acting on the CH-CH group of donors, NAD or NADP as acceptor"/>
    <property type="evidence" value="ECO:0007669"/>
    <property type="project" value="InterPro"/>
</dbReference>
<feature type="domain" description="Enoyl reductase (ER)" evidence="2">
    <location>
        <begin position="37"/>
        <end position="353"/>
    </location>
</feature>
<dbReference type="SMART" id="SM00829">
    <property type="entry name" value="PKS_ER"/>
    <property type="match status" value="1"/>
</dbReference>
<reference evidence="4" key="1">
    <citation type="submission" date="2016-06" db="EMBL/GenBank/DDBJ databases">
        <title>Parallel loss of symbiosis genes in relatives of nitrogen-fixing non-legume Parasponia.</title>
        <authorList>
            <person name="Van Velzen R."/>
            <person name="Holmer R."/>
            <person name="Bu F."/>
            <person name="Rutten L."/>
            <person name="Van Zeijl A."/>
            <person name="Liu W."/>
            <person name="Santuari L."/>
            <person name="Cao Q."/>
            <person name="Sharma T."/>
            <person name="Shen D."/>
            <person name="Roswanjaya Y."/>
            <person name="Wardhani T."/>
            <person name="Kalhor M.S."/>
            <person name="Jansen J."/>
            <person name="Van den Hoogen J."/>
            <person name="Gungor B."/>
            <person name="Hartog M."/>
            <person name="Hontelez J."/>
            <person name="Verver J."/>
            <person name="Yang W.-C."/>
            <person name="Schijlen E."/>
            <person name="Repin R."/>
            <person name="Schilthuizen M."/>
            <person name="Schranz E."/>
            <person name="Heidstra R."/>
            <person name="Miyata K."/>
            <person name="Fedorova E."/>
            <person name="Kohlen W."/>
            <person name="Bisseling T."/>
            <person name="Smit S."/>
            <person name="Geurts R."/>
        </authorList>
    </citation>
    <scope>NUCLEOTIDE SEQUENCE [LARGE SCALE GENOMIC DNA]</scope>
    <source>
        <strain evidence="4">cv. WU1-14</strain>
    </source>
</reference>
<keyword evidence="4" id="KW-1185">Reference proteome</keyword>
<accession>A0A2P5AS25</accession>
<dbReference type="SUPFAM" id="SSF51735">
    <property type="entry name" value="NAD(P)-binding Rossmann-fold domains"/>
    <property type="match status" value="1"/>
</dbReference>
<keyword evidence="1" id="KW-0560">Oxidoreductase</keyword>